<dbReference type="AlphaFoldDB" id="A0A183DFS3"/>
<sequence length="92" mass="10334">MDQSCGQVTLLAQTACPKQFSFDGVYYMDATAEQIYNDIVYPLVEVSAHITAVISFAFLASETKIMAVLICDKSFECLNFILSFFFILLIQK</sequence>
<keyword evidence="1" id="KW-0472">Membrane</keyword>
<reference evidence="2 3" key="2">
    <citation type="submission" date="2018-11" db="EMBL/GenBank/DDBJ databases">
        <authorList>
            <consortium name="Pathogen Informatics"/>
        </authorList>
    </citation>
    <scope>NUCLEOTIDE SEQUENCE [LARGE SCALE GENOMIC DNA]</scope>
</reference>
<gene>
    <name evidence="2" type="ORF">GPUH_LOCUS7566</name>
</gene>
<keyword evidence="1" id="KW-1133">Transmembrane helix</keyword>
<keyword evidence="1" id="KW-0812">Transmembrane</keyword>
<evidence type="ECO:0000313" key="3">
    <source>
        <dbReference type="Proteomes" id="UP000271098"/>
    </source>
</evidence>
<evidence type="ECO:0000313" key="4">
    <source>
        <dbReference type="WBParaSite" id="GPUH_0000757301-mRNA-1"/>
    </source>
</evidence>
<reference evidence="4" key="1">
    <citation type="submission" date="2016-06" db="UniProtKB">
        <authorList>
            <consortium name="WormBaseParasite"/>
        </authorList>
    </citation>
    <scope>IDENTIFICATION</scope>
</reference>
<dbReference type="WBParaSite" id="GPUH_0000757301-mRNA-1">
    <property type="protein sequence ID" value="GPUH_0000757301-mRNA-1"/>
    <property type="gene ID" value="GPUH_0000757301"/>
</dbReference>
<protein>
    <submittedName>
        <fullName evidence="4">NPC1_N domain-containing protein</fullName>
    </submittedName>
</protein>
<dbReference type="EMBL" id="UYRT01019842">
    <property type="protein sequence ID" value="VDK58793.1"/>
    <property type="molecule type" value="Genomic_DNA"/>
</dbReference>
<dbReference type="Proteomes" id="UP000271098">
    <property type="component" value="Unassembled WGS sequence"/>
</dbReference>
<keyword evidence="3" id="KW-1185">Reference proteome</keyword>
<accession>A0A183DFS3</accession>
<organism evidence="4">
    <name type="scientific">Gongylonema pulchrum</name>
    <dbReference type="NCBI Taxonomy" id="637853"/>
    <lineage>
        <taxon>Eukaryota</taxon>
        <taxon>Metazoa</taxon>
        <taxon>Ecdysozoa</taxon>
        <taxon>Nematoda</taxon>
        <taxon>Chromadorea</taxon>
        <taxon>Rhabditida</taxon>
        <taxon>Spirurina</taxon>
        <taxon>Spiruromorpha</taxon>
        <taxon>Spiruroidea</taxon>
        <taxon>Gongylonematidae</taxon>
        <taxon>Gongylonema</taxon>
    </lineage>
</organism>
<evidence type="ECO:0000313" key="2">
    <source>
        <dbReference type="EMBL" id="VDK58793.1"/>
    </source>
</evidence>
<dbReference type="OrthoDB" id="3176171at2759"/>
<evidence type="ECO:0000256" key="1">
    <source>
        <dbReference type="SAM" id="Phobius"/>
    </source>
</evidence>
<proteinExistence type="predicted"/>
<name>A0A183DFS3_9BILA</name>
<feature type="transmembrane region" description="Helical" evidence="1">
    <location>
        <begin position="39"/>
        <end position="60"/>
    </location>
</feature>
<feature type="transmembrane region" description="Helical" evidence="1">
    <location>
        <begin position="67"/>
        <end position="90"/>
    </location>
</feature>